<dbReference type="Gene3D" id="3.30.70.260">
    <property type="match status" value="1"/>
</dbReference>
<evidence type="ECO:0000313" key="3">
    <source>
        <dbReference type="Proteomes" id="UP000186104"/>
    </source>
</evidence>
<dbReference type="SUPFAM" id="SSF55021">
    <property type="entry name" value="ACT-like"/>
    <property type="match status" value="1"/>
</dbReference>
<dbReference type="PROSITE" id="PS51671">
    <property type="entry name" value="ACT"/>
    <property type="match status" value="1"/>
</dbReference>
<sequence length="227" mass="23285">MWVMSYLLRVTVPDRPGSLGGLAVALGSVDANIVSLDVVEHFDGAAIDDIVVDVPTGALPDTLITAAESLDGVSVVSLRPFDGRIGAHQELQLIDSVSTSGRKALGVLAQELPGVLGVSWALVVENDDAGARLLARGDSAPGDVDSLGVPMPVGEHAIEVDPTTEGLPDSWTVMDTALASAGLGGRLVLVIGRIGGPDFRPAELARFGYFAGIVSSVLPASARSAEK</sequence>
<dbReference type="EMBL" id="CP015961">
    <property type="protein sequence ID" value="ANI92727.1"/>
    <property type="molecule type" value="Genomic_DNA"/>
</dbReference>
<protein>
    <recommendedName>
        <fullName evidence="1">ACT domain-containing protein</fullName>
    </recommendedName>
</protein>
<dbReference type="KEGG" id="dtm:BJL86_1959"/>
<dbReference type="InterPro" id="IPR002912">
    <property type="entry name" value="ACT_dom"/>
</dbReference>
<dbReference type="AlphaFoldDB" id="A0A173LN85"/>
<dbReference type="STRING" id="499555.BJL86_1959"/>
<evidence type="ECO:0000313" key="2">
    <source>
        <dbReference type="EMBL" id="ANI92727.1"/>
    </source>
</evidence>
<proteinExistence type="predicted"/>
<accession>A0A173LN85</accession>
<dbReference type="InterPro" id="IPR045865">
    <property type="entry name" value="ACT-like_dom_sf"/>
</dbReference>
<dbReference type="Proteomes" id="UP000186104">
    <property type="component" value="Chromosome"/>
</dbReference>
<evidence type="ECO:0000259" key="1">
    <source>
        <dbReference type="PROSITE" id="PS51671"/>
    </source>
</evidence>
<reference evidence="2 3" key="1">
    <citation type="submission" date="2016-06" db="EMBL/GenBank/DDBJ databases">
        <title>Complete genome sequence of a saline-alkali tolerant type strain Dietzia timorensis ID05-A0528T.</title>
        <authorList>
            <person name="Wu X."/>
        </authorList>
    </citation>
    <scope>NUCLEOTIDE SEQUENCE [LARGE SCALE GENOMIC DNA]</scope>
    <source>
        <strain evidence="2 3">ID05-A0528</strain>
    </source>
</reference>
<name>A0A173LN85_9ACTN</name>
<dbReference type="Pfam" id="PF01842">
    <property type="entry name" value="ACT"/>
    <property type="match status" value="1"/>
</dbReference>
<feature type="domain" description="ACT" evidence="1">
    <location>
        <begin position="7"/>
        <end position="81"/>
    </location>
</feature>
<organism evidence="2 3">
    <name type="scientific">Dietzia timorensis</name>
    <dbReference type="NCBI Taxonomy" id="499555"/>
    <lineage>
        <taxon>Bacteria</taxon>
        <taxon>Bacillati</taxon>
        <taxon>Actinomycetota</taxon>
        <taxon>Actinomycetes</taxon>
        <taxon>Mycobacteriales</taxon>
        <taxon>Dietziaceae</taxon>
        <taxon>Dietzia</taxon>
    </lineage>
</organism>
<keyword evidence="3" id="KW-1185">Reference proteome</keyword>
<gene>
    <name evidence="2" type="ORF">BJL86_1959</name>
</gene>